<dbReference type="EMBL" id="KI277631">
    <property type="protein sequence ID" value="ESA20120.1"/>
    <property type="molecule type" value="Genomic_DNA"/>
</dbReference>
<dbReference type="Gene3D" id="1.10.630.10">
    <property type="entry name" value="Cytochrome P450"/>
    <property type="match status" value="1"/>
</dbReference>
<dbReference type="InterPro" id="IPR001128">
    <property type="entry name" value="Cyt_P450"/>
</dbReference>
<accession>U9UIC8</accession>
<feature type="non-terminal residue" evidence="1">
    <location>
        <position position="1"/>
    </location>
</feature>
<name>U9UIC8_RHIID</name>
<protein>
    <recommendedName>
        <fullName evidence="2">Cytochrome P450</fullName>
    </recommendedName>
</protein>
<dbReference type="AlphaFoldDB" id="U9UIC8"/>
<dbReference type="InterPro" id="IPR036396">
    <property type="entry name" value="Cyt_P450_sf"/>
</dbReference>
<proteinExistence type="predicted"/>
<sequence>LLGDSLLFAEGDDHKIQRKMMNPAFAYSNIKEMVPIFIHVSSILKGLIENEINQGNSNINLTPYISKAALDIIGLVGKRKKKFFPILTH</sequence>
<evidence type="ECO:0008006" key="2">
    <source>
        <dbReference type="Google" id="ProtNLM"/>
    </source>
</evidence>
<reference evidence="1" key="1">
    <citation type="submission" date="2013-07" db="EMBL/GenBank/DDBJ databases">
        <title>The genome of an arbuscular mycorrhizal fungus provides insights into the evolution of the oldest plant symbiosis.</title>
        <authorList>
            <consortium name="DOE Joint Genome Institute"/>
            <person name="Tisserant E."/>
            <person name="Malbreil M."/>
            <person name="Kuo A."/>
            <person name="Kohler A."/>
            <person name="Symeonidi A."/>
            <person name="Balestrini R."/>
            <person name="Charron P."/>
            <person name="Duensing N."/>
            <person name="Frei-dit-Frey N."/>
            <person name="Gianinazzi-Pearson V."/>
            <person name="Gilbert B."/>
            <person name="Handa Y."/>
            <person name="Hijri M."/>
            <person name="Kaul R."/>
            <person name="Kawaguchi M."/>
            <person name="Krajinski F."/>
            <person name="Lammers P."/>
            <person name="Lapierre D."/>
            <person name="Masclaux F.G."/>
            <person name="Murat C."/>
            <person name="Morin E."/>
            <person name="Ndikumana S."/>
            <person name="Pagni M."/>
            <person name="Petitpierre D."/>
            <person name="Requena N."/>
            <person name="Rosikiewicz P."/>
            <person name="Riley R."/>
            <person name="Saito K."/>
            <person name="San Clemente H."/>
            <person name="Shapiro H."/>
            <person name="van Tuinen D."/>
            <person name="Becard G."/>
            <person name="Bonfante P."/>
            <person name="Paszkowski U."/>
            <person name="Shachar-Hill Y."/>
            <person name="Young J.P."/>
            <person name="Sanders I.R."/>
            <person name="Henrissat B."/>
            <person name="Rensing S.A."/>
            <person name="Grigoriev I.V."/>
            <person name="Corradi N."/>
            <person name="Roux C."/>
            <person name="Martin F."/>
        </authorList>
    </citation>
    <scope>NUCLEOTIDE SEQUENCE</scope>
    <source>
        <strain evidence="1">DAOM 197198</strain>
    </source>
</reference>
<gene>
    <name evidence="1" type="ORF">GLOINDRAFT_75169</name>
</gene>
<dbReference type="GO" id="GO:0005506">
    <property type="term" value="F:iron ion binding"/>
    <property type="evidence" value="ECO:0007669"/>
    <property type="project" value="InterPro"/>
</dbReference>
<dbReference type="GO" id="GO:0020037">
    <property type="term" value="F:heme binding"/>
    <property type="evidence" value="ECO:0007669"/>
    <property type="project" value="InterPro"/>
</dbReference>
<dbReference type="Pfam" id="PF00067">
    <property type="entry name" value="p450"/>
    <property type="match status" value="1"/>
</dbReference>
<organism evidence="1">
    <name type="scientific">Rhizophagus irregularis (strain DAOM 181602 / DAOM 197198 / MUCL 43194)</name>
    <name type="common">Arbuscular mycorrhizal fungus</name>
    <name type="synonym">Glomus intraradices</name>
    <dbReference type="NCBI Taxonomy" id="747089"/>
    <lineage>
        <taxon>Eukaryota</taxon>
        <taxon>Fungi</taxon>
        <taxon>Fungi incertae sedis</taxon>
        <taxon>Mucoromycota</taxon>
        <taxon>Glomeromycotina</taxon>
        <taxon>Glomeromycetes</taxon>
        <taxon>Glomerales</taxon>
        <taxon>Glomeraceae</taxon>
        <taxon>Rhizophagus</taxon>
    </lineage>
</organism>
<dbReference type="SUPFAM" id="SSF48264">
    <property type="entry name" value="Cytochrome P450"/>
    <property type="match status" value="1"/>
</dbReference>
<dbReference type="GO" id="GO:0016705">
    <property type="term" value="F:oxidoreductase activity, acting on paired donors, with incorporation or reduction of molecular oxygen"/>
    <property type="evidence" value="ECO:0007669"/>
    <property type="project" value="InterPro"/>
</dbReference>
<dbReference type="HOGENOM" id="CLU_2460871_0_0_1"/>
<evidence type="ECO:0000313" key="1">
    <source>
        <dbReference type="EMBL" id="ESA20120.1"/>
    </source>
</evidence>
<dbReference type="GO" id="GO:0004497">
    <property type="term" value="F:monooxygenase activity"/>
    <property type="evidence" value="ECO:0007669"/>
    <property type="project" value="InterPro"/>
</dbReference>